<proteinExistence type="predicted"/>
<reference evidence="1 2" key="1">
    <citation type="submission" date="2014-09" db="EMBL/GenBank/DDBJ databases">
        <title>Vibrio maritimus JCM 19235. (C45) whole genome shotgun sequence.</title>
        <authorList>
            <person name="Sawabe T."/>
            <person name="Meirelles P."/>
            <person name="Nakanishi M."/>
            <person name="Sayaka M."/>
            <person name="Hattori M."/>
            <person name="Ohkuma M."/>
        </authorList>
    </citation>
    <scope>NUCLEOTIDE SEQUENCE [LARGE SCALE GENOMIC DNA]</scope>
    <source>
        <strain evidence="2">JCM19235</strain>
    </source>
</reference>
<evidence type="ECO:0000313" key="2">
    <source>
        <dbReference type="Proteomes" id="UP000029228"/>
    </source>
</evidence>
<dbReference type="Gene3D" id="2.40.160.20">
    <property type="match status" value="1"/>
</dbReference>
<keyword evidence="2" id="KW-1185">Reference proteome</keyword>
<dbReference type="STRING" id="990268.JCM19235_6727"/>
<sequence>MQVQYAFGAGETDDSLKRRQKKNYHQYTDDPVTYGIVGVSAGFAYPQLDKERNLKNDFAPAFTLGLYFTNQLSARLGYMQGNYESTVDNQKHIYENYSFDVQYYLFADNALKLHQCGCGRSDVE</sequence>
<name>A0A090RVC2_9VIBR</name>
<dbReference type="Proteomes" id="UP000029228">
    <property type="component" value="Unassembled WGS sequence"/>
</dbReference>
<dbReference type="EMBL" id="BBMR01000002">
    <property type="protein sequence ID" value="GAL18174.1"/>
    <property type="molecule type" value="Genomic_DNA"/>
</dbReference>
<evidence type="ECO:0000313" key="1">
    <source>
        <dbReference type="EMBL" id="GAL18174.1"/>
    </source>
</evidence>
<protein>
    <submittedName>
        <fullName evidence="1">Uncharacterized protein</fullName>
    </submittedName>
</protein>
<gene>
    <name evidence="1" type="ORF">JCM19235_6727</name>
</gene>
<accession>A0A090RVC2</accession>
<comment type="caution">
    <text evidence="1">The sequence shown here is derived from an EMBL/GenBank/DDBJ whole genome shotgun (WGS) entry which is preliminary data.</text>
</comment>
<organism evidence="1 2">
    <name type="scientific">Vibrio maritimus</name>
    <dbReference type="NCBI Taxonomy" id="990268"/>
    <lineage>
        <taxon>Bacteria</taxon>
        <taxon>Pseudomonadati</taxon>
        <taxon>Pseudomonadota</taxon>
        <taxon>Gammaproteobacteria</taxon>
        <taxon>Vibrionales</taxon>
        <taxon>Vibrionaceae</taxon>
        <taxon>Vibrio</taxon>
    </lineage>
</organism>
<dbReference type="AlphaFoldDB" id="A0A090RVC2"/>